<reference evidence="4" key="1">
    <citation type="submission" date="2007-07" db="EMBL/GenBank/DDBJ databases">
        <title>PCAP assembly of the Caenorhabditis remanei genome.</title>
        <authorList>
            <consortium name="The Caenorhabditis remanei Sequencing Consortium"/>
            <person name="Wilson R.K."/>
        </authorList>
    </citation>
    <scope>NUCLEOTIDE SEQUENCE [LARGE SCALE GENOMIC DNA]</scope>
    <source>
        <strain evidence="4">PB4641</strain>
    </source>
</reference>
<dbReference type="eggNOG" id="KOG3373">
    <property type="taxonomic scope" value="Eukaryota"/>
</dbReference>
<comment type="subunit">
    <text evidence="3">The glycine cleavage system is composed of four proteins: P, T, L and H.</text>
</comment>
<comment type="subcellular location">
    <subcellularLocation>
        <location evidence="3">Mitochondrion</location>
    </subcellularLocation>
</comment>
<dbReference type="NCBIfam" id="TIGR00527">
    <property type="entry name" value="gcvH"/>
    <property type="match status" value="1"/>
</dbReference>
<dbReference type="PANTHER" id="PTHR11715:SF37">
    <property type="entry name" value="GLYCINE CLEAVAGE SYSTEM H PROTEIN"/>
    <property type="match status" value="1"/>
</dbReference>
<dbReference type="Proteomes" id="UP000008281">
    <property type="component" value="Unassembled WGS sequence"/>
</dbReference>
<comment type="cofactor">
    <cofactor evidence="3">
        <name>(R)-lipoate</name>
        <dbReference type="ChEBI" id="CHEBI:83088"/>
    </cofactor>
    <text evidence="3">Binds 1 lipoyl cofactor covalently.</text>
</comment>
<keyword evidence="3" id="KW-0496">Mitochondrion</keyword>
<evidence type="ECO:0000256" key="2">
    <source>
        <dbReference type="ARBA" id="ARBA00022823"/>
    </source>
</evidence>
<proteinExistence type="inferred from homology"/>
<dbReference type="EMBL" id="DS268434">
    <property type="protein sequence ID" value="EFO98154.1"/>
    <property type="molecule type" value="Genomic_DNA"/>
</dbReference>
<dbReference type="GO" id="GO:0019464">
    <property type="term" value="P:glycine decarboxylation via glycine cleavage system"/>
    <property type="evidence" value="ECO:0007669"/>
    <property type="project" value="UniProtKB-UniRule"/>
</dbReference>
<dbReference type="CTD" id="9807689"/>
<protein>
    <recommendedName>
        <fullName evidence="3">Glycine cleavage system H protein</fullName>
    </recommendedName>
</protein>
<dbReference type="GeneID" id="9807689"/>
<dbReference type="PANTHER" id="PTHR11715">
    <property type="entry name" value="GLYCINE CLEAVAGE SYSTEM H PROTEIN"/>
    <property type="match status" value="1"/>
</dbReference>
<evidence type="ECO:0000256" key="3">
    <source>
        <dbReference type="RuleBase" id="RU364055"/>
    </source>
</evidence>
<dbReference type="GO" id="GO:0005960">
    <property type="term" value="C:glycine cleavage complex"/>
    <property type="evidence" value="ECO:0007669"/>
    <property type="project" value="UniProtKB-UniRule"/>
</dbReference>
<keyword evidence="5" id="KW-1185">Reference proteome</keyword>
<dbReference type="InterPro" id="IPR033753">
    <property type="entry name" value="GCV_H/Fam206"/>
</dbReference>
<accession>E3MC04</accession>
<dbReference type="Gene3D" id="2.40.50.100">
    <property type="match status" value="1"/>
</dbReference>
<dbReference type="STRING" id="31234.E3MC04"/>
<organism evidence="5">
    <name type="scientific">Caenorhabditis remanei</name>
    <name type="common">Caenorhabditis vulgaris</name>
    <dbReference type="NCBI Taxonomy" id="31234"/>
    <lineage>
        <taxon>Eukaryota</taxon>
        <taxon>Metazoa</taxon>
        <taxon>Ecdysozoa</taxon>
        <taxon>Nematoda</taxon>
        <taxon>Chromadorea</taxon>
        <taxon>Rhabditida</taxon>
        <taxon>Rhabditina</taxon>
        <taxon>Rhabditomorpha</taxon>
        <taxon>Rhabditoidea</taxon>
        <taxon>Rhabditidae</taxon>
        <taxon>Peloderinae</taxon>
        <taxon>Caenorhabditis</taxon>
    </lineage>
</organism>
<dbReference type="Pfam" id="PF01597">
    <property type="entry name" value="GCV_H"/>
    <property type="match status" value="1"/>
</dbReference>
<dbReference type="RefSeq" id="XP_003106212.2">
    <property type="nucleotide sequence ID" value="XM_003106164.2"/>
</dbReference>
<dbReference type="OMA" id="HEWAKHE"/>
<sequence length="171" mass="18994">MNLSIRLLHLHVLSSKFSIHLPEMSFLSRLIPAATARTAVRFASSGRYYTKKHEWITVDKSVGTVGITDFATEQLGDVVFIELPEAGAEIEKGESTGAVESVKAASDIYAPVSGKVLEKNTKLEDEPGIINKSPLEKGWLYKVEIKSVDQLKELLSEEQYNTFKEEEEAAH</sequence>
<dbReference type="InterPro" id="IPR000089">
    <property type="entry name" value="Biotin_lipoyl"/>
</dbReference>
<keyword evidence="2 3" id="KW-0450">Lipoyl</keyword>
<dbReference type="PROSITE" id="PS50968">
    <property type="entry name" value="BIOTINYL_LIPOYL"/>
    <property type="match status" value="1"/>
</dbReference>
<dbReference type="GO" id="GO:0009249">
    <property type="term" value="P:protein lipoylation"/>
    <property type="evidence" value="ECO:0007669"/>
    <property type="project" value="TreeGrafter"/>
</dbReference>
<dbReference type="InterPro" id="IPR017453">
    <property type="entry name" value="GCV_H_sub"/>
</dbReference>
<dbReference type="CDD" id="cd06848">
    <property type="entry name" value="GCS_H"/>
    <property type="match status" value="1"/>
</dbReference>
<dbReference type="HAMAP" id="MF_00272">
    <property type="entry name" value="GcvH"/>
    <property type="match status" value="1"/>
</dbReference>
<gene>
    <name evidence="4" type="ORF">CRE_15377</name>
</gene>
<dbReference type="FunCoup" id="E3MC04">
    <property type="interactions" value="1643"/>
</dbReference>
<name>E3MC04_CAERE</name>
<dbReference type="NCBIfam" id="NF002270">
    <property type="entry name" value="PRK01202.1"/>
    <property type="match status" value="1"/>
</dbReference>
<dbReference type="AlphaFoldDB" id="E3MC04"/>
<comment type="function">
    <text evidence="3">The H protein shuttles the methylamine group of glycine from the P protein to the T protein.</text>
</comment>
<evidence type="ECO:0000313" key="4">
    <source>
        <dbReference type="EMBL" id="EFO98154.1"/>
    </source>
</evidence>
<keyword evidence="3" id="KW-0809">Transit peptide</keyword>
<dbReference type="InterPro" id="IPR011053">
    <property type="entry name" value="Single_hybrid_motif"/>
</dbReference>
<dbReference type="OrthoDB" id="10264154at2759"/>
<dbReference type="GO" id="GO:0005739">
    <property type="term" value="C:mitochondrion"/>
    <property type="evidence" value="ECO:0007669"/>
    <property type="project" value="UniProtKB-SubCell"/>
</dbReference>
<dbReference type="InterPro" id="IPR002930">
    <property type="entry name" value="GCV_H"/>
</dbReference>
<evidence type="ECO:0000256" key="1">
    <source>
        <dbReference type="ARBA" id="ARBA00009249"/>
    </source>
</evidence>
<dbReference type="HOGENOM" id="CLU_097408_1_2_1"/>
<evidence type="ECO:0000313" key="5">
    <source>
        <dbReference type="Proteomes" id="UP000008281"/>
    </source>
</evidence>
<dbReference type="KEGG" id="crq:GCK72_025684"/>
<comment type="similarity">
    <text evidence="1 3">Belongs to the GcvH family.</text>
</comment>
<dbReference type="SUPFAM" id="SSF51230">
    <property type="entry name" value="Single hybrid motif"/>
    <property type="match status" value="1"/>
</dbReference>